<dbReference type="PANTHER" id="PTHR10795">
    <property type="entry name" value="PROPROTEIN CONVERTASE SUBTILISIN/KEXIN"/>
    <property type="match status" value="1"/>
</dbReference>
<comment type="caution">
    <text evidence="7">The sequence shown here is derived from an EMBL/GenBank/DDBJ whole genome shotgun (WGS) entry which is preliminary data.</text>
</comment>
<dbReference type="Pfam" id="PF00395">
    <property type="entry name" value="SLH"/>
    <property type="match status" value="2"/>
</dbReference>
<dbReference type="InterPro" id="IPR015500">
    <property type="entry name" value="Peptidase_S8_subtilisin-rel"/>
</dbReference>
<gene>
    <name evidence="7" type="ORF">ACFO0K_04715</name>
</gene>
<dbReference type="CDD" id="cd04852">
    <property type="entry name" value="Peptidases_S8_3"/>
    <property type="match status" value="1"/>
</dbReference>
<dbReference type="PRINTS" id="PR00723">
    <property type="entry name" value="SUBTILISIN"/>
</dbReference>
<evidence type="ECO:0000256" key="3">
    <source>
        <dbReference type="ARBA" id="ARBA00022825"/>
    </source>
</evidence>
<evidence type="ECO:0000256" key="1">
    <source>
        <dbReference type="ARBA" id="ARBA00022670"/>
    </source>
</evidence>
<dbReference type="InterPro" id="IPR036852">
    <property type="entry name" value="Peptidase_S8/S53_dom_sf"/>
</dbReference>
<dbReference type="PROSITE" id="PS51272">
    <property type="entry name" value="SLH"/>
    <property type="match status" value="3"/>
</dbReference>
<sequence length="1189" mass="123081">MSRNPKSARRRRALTATLAGIGLLAAPLAALPAVAAPSGGGSDPSIDRALQAGAEYKDGRYFVILKEDPVATYQGGTDGFPATAATDGTLDTDSAAVRKYDRHLTAGQLEVASSASLSVDKHFTTALNAFVSELTAEQARELSKDDRVLGVSEVEEYAPDYSSTEFLGLPGAQGAWNNQYGGLDAAGKGVVVGVIDTGYFPEQEMLAGEPVPALSGEPQVGEPYLDSAGRIAMLKADGTTFRGDCEAGEDFSGEECNSKVLSARYYSEDFEAFVPQAERDPRERLSPLDISSHGTHTATTAAGNNGVDQIFNGGVSYGEGSGVAPQAAVSVYKICWEDTDPDTGGCYGTASVAAIEQAIIDGVDVLNYSISGSNNSVVDPVSLAFKAAAEAGIFVSASAGNSGPAAQTANHSAPWLTSVAASTFSNELTGTVEFPGGEKFRGVTVTQEGVGPADIVLSSEVGLAGQDADDVRLCVPGSLDAATAAGKIVVCDRGVVDRAAKSVAVAEADGVGMVLVNIGGGSEDADLHAVPTVHTSDESIKDLVASTDHQASIVPGDTTDLEPVPVPQIAGFSSRGPSTAVDSELLKPDIAAPGVNVLAGVSPLDPAYNGDSYGLMSGTSMAAPNLAGMAALMSAAKPDWSPMAIKSAMMTTAGDVLEADGSASADNFATGAGSADPAAMVEPGLVYEADARQWDALILGETAGRDINVASIAVNDLLGSATVTRTVMATETGTWGASGSVPGYEVTAEPSTLSLEAGESEDVKITLTRTDAAADAWAHGSFTWTRPGAAAVTSPVTVRSVDVLAEDAITGEGTSGAAETELESGITGTLEPEIEGLGLAEVEEFSKIPGALVGDDDASNHVTETVVPEGTTSVTWSLNAGDEQSDWDLFVITPEGEVIQEATASGSEELVLTDPTPGEYYAVSNLYSSPGGASVSATMETVVLEGDSGNLTITPDPLAVENQEAAPATVEWQGLTPGNWKGVIEWAPGTRSMVTVTVGEGPTDPGTCEAEDFTDNAPGSQYYEHVRWMQCDGITTGYENNTYQKHRDIGRGESVAFLYRYMDSPEVTDPAEFPDVPESSTFFEAISWANAEEITTGYEDGTFRQFDEVTRGEFASFVFRTVGPDPGTVEGEGFPDVPESSAHHKAIVWMAEQNISTGYEDGNYRPGHQITRGEVAALLSRAHEVTGGE</sequence>
<dbReference type="CDD" id="cd02120">
    <property type="entry name" value="PA_subtilisin_like"/>
    <property type="match status" value="1"/>
</dbReference>
<evidence type="ECO:0000256" key="2">
    <source>
        <dbReference type="ARBA" id="ARBA00022801"/>
    </source>
</evidence>
<dbReference type="Gene3D" id="2.60.40.2310">
    <property type="match status" value="1"/>
</dbReference>
<evidence type="ECO:0000256" key="5">
    <source>
        <dbReference type="SAM" id="SignalP"/>
    </source>
</evidence>
<evidence type="ECO:0000256" key="4">
    <source>
        <dbReference type="PROSITE-ProRule" id="PRU01240"/>
    </source>
</evidence>
<feature type="active site" description="Charge relay system" evidence="4">
    <location>
        <position position="196"/>
    </location>
</feature>
<accession>A0ABV8XWL9</accession>
<feature type="chain" id="PRO_5045613444" evidence="5">
    <location>
        <begin position="36"/>
        <end position="1189"/>
    </location>
</feature>
<dbReference type="RefSeq" id="WP_344229144.1">
    <property type="nucleotide sequence ID" value="NZ_BAAALH010000002.1"/>
</dbReference>
<dbReference type="Proteomes" id="UP001595965">
    <property type="component" value="Unassembled WGS sequence"/>
</dbReference>
<feature type="domain" description="SLH" evidence="6">
    <location>
        <begin position="1069"/>
        <end position="1129"/>
    </location>
</feature>
<dbReference type="EMBL" id="JBHSEN010000001">
    <property type="protein sequence ID" value="MFC4428977.1"/>
    <property type="molecule type" value="Genomic_DNA"/>
</dbReference>
<name>A0ABV8XWL9_9MICC</name>
<evidence type="ECO:0000313" key="7">
    <source>
        <dbReference type="EMBL" id="MFC4428977.1"/>
    </source>
</evidence>
<dbReference type="InterPro" id="IPR003137">
    <property type="entry name" value="PA_domain"/>
</dbReference>
<feature type="active site" description="Charge relay system" evidence="4">
    <location>
        <position position="620"/>
    </location>
</feature>
<dbReference type="PROSITE" id="PS51892">
    <property type="entry name" value="SUBTILASE"/>
    <property type="match status" value="1"/>
</dbReference>
<keyword evidence="5" id="KW-0732">Signal</keyword>
<dbReference type="InterPro" id="IPR034197">
    <property type="entry name" value="Peptidases_S8_3"/>
</dbReference>
<feature type="active site" description="Charge relay system" evidence="4">
    <location>
        <position position="293"/>
    </location>
</feature>
<dbReference type="InterPro" id="IPR006311">
    <property type="entry name" value="TAT_signal"/>
</dbReference>
<keyword evidence="1 4" id="KW-0645">Protease</keyword>
<dbReference type="InterPro" id="IPR041469">
    <property type="entry name" value="Subtilisin-like_FN3"/>
</dbReference>
<dbReference type="PROSITE" id="PS51318">
    <property type="entry name" value="TAT"/>
    <property type="match status" value="1"/>
</dbReference>
<reference evidence="8" key="1">
    <citation type="journal article" date="2019" name="Int. J. Syst. Evol. Microbiol.">
        <title>The Global Catalogue of Microorganisms (GCM) 10K type strain sequencing project: providing services to taxonomists for standard genome sequencing and annotation.</title>
        <authorList>
            <consortium name="The Broad Institute Genomics Platform"/>
            <consortium name="The Broad Institute Genome Sequencing Center for Infectious Disease"/>
            <person name="Wu L."/>
            <person name="Ma J."/>
        </authorList>
    </citation>
    <scope>NUCLEOTIDE SEQUENCE [LARGE SCALE GENOMIC DNA]</scope>
    <source>
        <strain evidence="8">CGMCC 1.12125</strain>
    </source>
</reference>
<feature type="signal peptide" evidence="5">
    <location>
        <begin position="1"/>
        <end position="35"/>
    </location>
</feature>
<dbReference type="Gene3D" id="2.60.120.380">
    <property type="match status" value="1"/>
</dbReference>
<dbReference type="Pfam" id="PF17766">
    <property type="entry name" value="fn3_6"/>
    <property type="match status" value="1"/>
</dbReference>
<dbReference type="InterPro" id="IPR000209">
    <property type="entry name" value="Peptidase_S8/S53_dom"/>
</dbReference>
<organism evidence="7 8">
    <name type="scientific">Citricoccus alkalitolerans</name>
    <dbReference type="NCBI Taxonomy" id="246603"/>
    <lineage>
        <taxon>Bacteria</taxon>
        <taxon>Bacillati</taxon>
        <taxon>Actinomycetota</taxon>
        <taxon>Actinomycetes</taxon>
        <taxon>Micrococcales</taxon>
        <taxon>Micrococcaceae</taxon>
        <taxon>Citricoccus</taxon>
    </lineage>
</organism>
<feature type="domain" description="SLH" evidence="6">
    <location>
        <begin position="1009"/>
        <end position="1068"/>
    </location>
</feature>
<dbReference type="Gene3D" id="3.50.30.30">
    <property type="match status" value="1"/>
</dbReference>
<dbReference type="InterPro" id="IPR001119">
    <property type="entry name" value="SLH_dom"/>
</dbReference>
<keyword evidence="3 4" id="KW-0720">Serine protease</keyword>
<evidence type="ECO:0000313" key="8">
    <source>
        <dbReference type="Proteomes" id="UP001595965"/>
    </source>
</evidence>
<comment type="similarity">
    <text evidence="4">Belongs to the peptidase S8 family.</text>
</comment>
<protein>
    <submittedName>
        <fullName evidence="7">S8 family serine peptidase</fullName>
    </submittedName>
</protein>
<keyword evidence="8" id="KW-1185">Reference proteome</keyword>
<dbReference type="SUPFAM" id="SSF52743">
    <property type="entry name" value="Subtilisin-like"/>
    <property type="match status" value="1"/>
</dbReference>
<evidence type="ECO:0000259" key="6">
    <source>
        <dbReference type="PROSITE" id="PS51272"/>
    </source>
</evidence>
<dbReference type="Gene3D" id="3.40.50.200">
    <property type="entry name" value="Peptidase S8/S53 domain"/>
    <property type="match status" value="1"/>
</dbReference>
<keyword evidence="2 4" id="KW-0378">Hydrolase</keyword>
<proteinExistence type="inferred from homology"/>
<dbReference type="Pfam" id="PF02225">
    <property type="entry name" value="PA"/>
    <property type="match status" value="1"/>
</dbReference>
<dbReference type="Pfam" id="PF00082">
    <property type="entry name" value="Peptidase_S8"/>
    <property type="match status" value="1"/>
</dbReference>
<feature type="domain" description="SLH" evidence="6">
    <location>
        <begin position="1130"/>
        <end position="1189"/>
    </location>
</feature>
<dbReference type="InterPro" id="IPR045051">
    <property type="entry name" value="SBT"/>
</dbReference>